<accession>A0A1T4WMM3</accession>
<protein>
    <submittedName>
        <fullName evidence="1">Uncharacterized protein</fullName>
    </submittedName>
</protein>
<keyword evidence="2" id="KW-1185">Reference proteome</keyword>
<dbReference type="EMBL" id="FUYH01000002">
    <property type="protein sequence ID" value="SKA78125.1"/>
    <property type="molecule type" value="Genomic_DNA"/>
</dbReference>
<name>A0A1T4WMM3_9CLOT</name>
<dbReference type="RefSeq" id="WP_078695397.1">
    <property type="nucleotide sequence ID" value="NZ_FUYH01000002.1"/>
</dbReference>
<evidence type="ECO:0000313" key="1">
    <source>
        <dbReference type="EMBL" id="SKA78125.1"/>
    </source>
</evidence>
<sequence>MENAYVKEYYGHYFNEVYIGGRWIRVNYDRIAQNILDSVYGGLMIKPGTETDHFTHEGFQKRYGLSRENLKKEKSLYVSESAAAYYSKDIKEENGKYSKIKIENTATKKLLNDKPIILGYKEPVELFDSIFTEDISNKIFSSFSKISKMDLYNSSNIILLKSDDKNNYIPDYLCELVPEINDNTANIIISKFENNKRIIIIKCKTEDLLLKTIKNLPEDIFTKDYSINLGN</sequence>
<organism evidence="1 2">
    <name type="scientific">Caloramator quimbayensis</name>
    <dbReference type="NCBI Taxonomy" id="1147123"/>
    <lineage>
        <taxon>Bacteria</taxon>
        <taxon>Bacillati</taxon>
        <taxon>Bacillota</taxon>
        <taxon>Clostridia</taxon>
        <taxon>Eubacteriales</taxon>
        <taxon>Clostridiaceae</taxon>
        <taxon>Caloramator</taxon>
    </lineage>
</organism>
<reference evidence="2" key="1">
    <citation type="submission" date="2017-02" db="EMBL/GenBank/DDBJ databases">
        <authorList>
            <person name="Varghese N."/>
            <person name="Submissions S."/>
        </authorList>
    </citation>
    <scope>NUCLEOTIDE SEQUENCE [LARGE SCALE GENOMIC DNA]</scope>
    <source>
        <strain evidence="2">USBA 833</strain>
    </source>
</reference>
<dbReference type="Proteomes" id="UP000190105">
    <property type="component" value="Unassembled WGS sequence"/>
</dbReference>
<proteinExistence type="predicted"/>
<gene>
    <name evidence="1" type="ORF">SAMN05443428_10294</name>
</gene>
<evidence type="ECO:0000313" key="2">
    <source>
        <dbReference type="Proteomes" id="UP000190105"/>
    </source>
</evidence>
<dbReference type="AlphaFoldDB" id="A0A1T4WMM3"/>